<reference evidence="1 2" key="1">
    <citation type="submission" date="2019-03" db="EMBL/GenBank/DDBJ databases">
        <title>Single cell metagenomics reveals metabolic interactions within the superorganism composed of flagellate Streblomastix strix and complex community of Bacteroidetes bacteria on its surface.</title>
        <authorList>
            <person name="Treitli S.C."/>
            <person name="Kolisko M."/>
            <person name="Husnik F."/>
            <person name="Keeling P."/>
            <person name="Hampl V."/>
        </authorList>
    </citation>
    <scope>NUCLEOTIDE SEQUENCE [LARGE SCALE GENOMIC DNA]</scope>
    <source>
        <strain evidence="1">ST1C</strain>
    </source>
</reference>
<evidence type="ECO:0000313" key="1">
    <source>
        <dbReference type="EMBL" id="KAA6376301.1"/>
    </source>
</evidence>
<organism evidence="1 2">
    <name type="scientific">Streblomastix strix</name>
    <dbReference type="NCBI Taxonomy" id="222440"/>
    <lineage>
        <taxon>Eukaryota</taxon>
        <taxon>Metamonada</taxon>
        <taxon>Preaxostyla</taxon>
        <taxon>Oxymonadida</taxon>
        <taxon>Streblomastigidae</taxon>
        <taxon>Streblomastix</taxon>
    </lineage>
</organism>
<feature type="non-terminal residue" evidence="1">
    <location>
        <position position="1"/>
    </location>
</feature>
<proteinExistence type="predicted"/>
<accession>A0A5J4V2J0</accession>
<name>A0A5J4V2J0_9EUKA</name>
<evidence type="ECO:0000313" key="2">
    <source>
        <dbReference type="Proteomes" id="UP000324800"/>
    </source>
</evidence>
<dbReference type="AlphaFoldDB" id="A0A5J4V2J0"/>
<comment type="caution">
    <text evidence="1">The sequence shown here is derived from an EMBL/GenBank/DDBJ whole genome shotgun (WGS) entry which is preliminary data.</text>
</comment>
<dbReference type="EMBL" id="SNRW01010617">
    <property type="protein sequence ID" value="KAA6376301.1"/>
    <property type="molecule type" value="Genomic_DNA"/>
</dbReference>
<sequence>SPLNVLYSLNTVDDIIEYGRAYGIGLC</sequence>
<dbReference type="Proteomes" id="UP000324800">
    <property type="component" value="Unassembled WGS sequence"/>
</dbReference>
<protein>
    <submittedName>
        <fullName evidence="1">Uncharacterized protein</fullName>
    </submittedName>
</protein>
<gene>
    <name evidence="1" type="ORF">EZS28_028171</name>
</gene>